<dbReference type="PANTHER" id="PTHR21310">
    <property type="entry name" value="AMINOGLYCOSIDE PHOSPHOTRANSFERASE-RELATED-RELATED"/>
    <property type="match status" value="1"/>
</dbReference>
<sequence>MTTLDEKVLRAGDKIRTDFGNVVGYEDALLSGADILHESQQFRGVMSFWFRMSQPQQRVALERLVAQHIGTDAARVKVSHTKMWRQGAFNLAIPMLVFDSKAAAEAARDPTLQAGMNGDIPASVSDSVRRVMLRLPMAAKCGEAVNPGSILEKMRCETATYVWMQQHCPDVRIPHLYGFGLPTGKHFAHANHVFFIRRFFLSIRRLVASWMGRPVPSRYLSVSVRKDDCPIDTGYMVIEHFGSSFGQELPLKVRKAKVVAGSAVECLPEPIQILSEPTKMNNLFRGVSRIILSLARVPQPRIGAFRFNDDGTISLDNRPVTADMFVLENAGAPRTMDVDATYDSVDEYIDELQTFHEQRFLAAPNAANSEDDAVYQMGSMSFLRAVAHHFIKGGSKDNNSGSSISTTSRRRKGPFVLSMSDNNQSNIMVDDDWNVTGIYDLEWIFSAPVDQPREPPWLTWSLVDSIVDTEHGGYEAYAATRAAFMAVFAEEERLADTKELNAALGGMTLSAVMEESWAAKTFFFYASLLSINGMTQVVRSQLWPMFFGSADARGLLDPYMTLTQLWAPKAVDVITKKMDDNTKHLASVASLFGR</sequence>
<comment type="caution">
    <text evidence="1">The sequence shown here is derived from an EMBL/GenBank/DDBJ whole genome shotgun (WGS) entry which is preliminary data.</text>
</comment>
<name>A0ABP0CAA3_9PEZI</name>
<dbReference type="PANTHER" id="PTHR21310:SF37">
    <property type="entry name" value="AMINOGLYCOSIDE PHOSPHOTRANSFERASE DOMAIN-CONTAINING PROTEIN"/>
    <property type="match status" value="1"/>
</dbReference>
<reference evidence="1 2" key="1">
    <citation type="submission" date="2024-01" db="EMBL/GenBank/DDBJ databases">
        <authorList>
            <person name="Allen C."/>
            <person name="Tagirdzhanova G."/>
        </authorList>
    </citation>
    <scope>NUCLEOTIDE SEQUENCE [LARGE SCALE GENOMIC DNA]</scope>
</reference>
<keyword evidence="2" id="KW-1185">Reference proteome</keyword>
<evidence type="ECO:0000313" key="1">
    <source>
        <dbReference type="EMBL" id="CAK7228964.1"/>
    </source>
</evidence>
<organism evidence="1 2">
    <name type="scientific">Sporothrix bragantina</name>
    <dbReference type="NCBI Taxonomy" id="671064"/>
    <lineage>
        <taxon>Eukaryota</taxon>
        <taxon>Fungi</taxon>
        <taxon>Dikarya</taxon>
        <taxon>Ascomycota</taxon>
        <taxon>Pezizomycotina</taxon>
        <taxon>Sordariomycetes</taxon>
        <taxon>Sordariomycetidae</taxon>
        <taxon>Ophiostomatales</taxon>
        <taxon>Ophiostomataceae</taxon>
        <taxon>Sporothrix</taxon>
    </lineage>
</organism>
<dbReference type="EMBL" id="CAWUHC010000076">
    <property type="protein sequence ID" value="CAK7228964.1"/>
    <property type="molecule type" value="Genomic_DNA"/>
</dbReference>
<dbReference type="Proteomes" id="UP001642406">
    <property type="component" value="Unassembled WGS sequence"/>
</dbReference>
<evidence type="ECO:0008006" key="3">
    <source>
        <dbReference type="Google" id="ProtNLM"/>
    </source>
</evidence>
<gene>
    <name evidence="1" type="ORF">SBRCBS47491_007085</name>
</gene>
<proteinExistence type="predicted"/>
<protein>
    <recommendedName>
        <fullName evidence="3">Aminoglycoside phosphotransferase domain-containing protein</fullName>
    </recommendedName>
</protein>
<accession>A0ABP0CAA3</accession>
<dbReference type="InterPro" id="IPR051678">
    <property type="entry name" value="AGP_Transferase"/>
</dbReference>
<evidence type="ECO:0000313" key="2">
    <source>
        <dbReference type="Proteomes" id="UP001642406"/>
    </source>
</evidence>